<gene>
    <name evidence="3" type="ORF">PT974_04840</name>
</gene>
<evidence type="ECO:0000313" key="4">
    <source>
        <dbReference type="Proteomes" id="UP001338125"/>
    </source>
</evidence>
<protein>
    <submittedName>
        <fullName evidence="3">Cocaine esterase</fullName>
    </submittedName>
</protein>
<dbReference type="EMBL" id="JAVFKD010000010">
    <property type="protein sequence ID" value="KAK5994366.1"/>
    <property type="molecule type" value="Genomic_DNA"/>
</dbReference>
<dbReference type="SUPFAM" id="SSF49785">
    <property type="entry name" value="Galactose-binding domain-like"/>
    <property type="match status" value="1"/>
</dbReference>
<organism evidence="3 4">
    <name type="scientific">Cladobotryum mycophilum</name>
    <dbReference type="NCBI Taxonomy" id="491253"/>
    <lineage>
        <taxon>Eukaryota</taxon>
        <taxon>Fungi</taxon>
        <taxon>Dikarya</taxon>
        <taxon>Ascomycota</taxon>
        <taxon>Pezizomycotina</taxon>
        <taxon>Sordariomycetes</taxon>
        <taxon>Hypocreomycetidae</taxon>
        <taxon>Hypocreales</taxon>
        <taxon>Hypocreaceae</taxon>
        <taxon>Cladobotryum</taxon>
    </lineage>
</organism>
<dbReference type="InterPro" id="IPR000383">
    <property type="entry name" value="Xaa-Pro-like_dom"/>
</dbReference>
<dbReference type="NCBIfam" id="TIGR00976">
    <property type="entry name" value="CocE_NonD"/>
    <property type="match status" value="1"/>
</dbReference>
<dbReference type="InterPro" id="IPR005674">
    <property type="entry name" value="CocE/Ser_esterase"/>
</dbReference>
<dbReference type="PANTHER" id="PTHR43056">
    <property type="entry name" value="PEPTIDASE S9 PROLYL OLIGOPEPTIDASE"/>
    <property type="match status" value="1"/>
</dbReference>
<dbReference type="Gene3D" id="2.60.120.260">
    <property type="entry name" value="Galactose-binding domain-like"/>
    <property type="match status" value="1"/>
</dbReference>
<comment type="caution">
    <text evidence="3">The sequence shown here is derived from an EMBL/GenBank/DDBJ whole genome shotgun (WGS) entry which is preliminary data.</text>
</comment>
<dbReference type="SMART" id="SM00939">
    <property type="entry name" value="PepX_C"/>
    <property type="match status" value="1"/>
</dbReference>
<dbReference type="PANTHER" id="PTHR43056:SF10">
    <property type="entry name" value="COCE_NOND FAMILY, PUTATIVE (AFU_ORTHOLOGUE AFUA_7G00600)-RELATED"/>
    <property type="match status" value="1"/>
</dbReference>
<dbReference type="Proteomes" id="UP001338125">
    <property type="component" value="Unassembled WGS sequence"/>
</dbReference>
<evidence type="ECO:0000256" key="1">
    <source>
        <dbReference type="ARBA" id="ARBA00022801"/>
    </source>
</evidence>
<proteinExistence type="predicted"/>
<sequence>MATSIGGLDIIFGDPRQPKALPLSHSKARWGGFKTERKVLPKGSQKRKGCRSLPCDILFERDTPVKLRDGTTVYADIYRPVDETAKSPVVIAWSPYGKEGGRGNQVLDDFPFRMAVPLEKLSEWQKWEGPDPAEWVQHGYAIVNPDPRGVGKSEGNIYQFGSQEGRDGADVVDWVGSQSWCSGKVALSGNSYLSISQWFIAAERPKHLAAIAPWEGSSDLFREALTAGGVLTSPAMSFNLQLMQVNAGENTWENTVAMLLKHRQHGEYHDDKRARVENIDVPAYVVASWSNPIHTWGTFCAYGRLDSEKWLRVHDTWEWPDYYEDANIADLRRFFDYYLKGIDNKWPETPRFRAKILDTSIPTAKSGSNFVSSAFPPPEMKPQKLWIDGISKTFTAKEPDHMSRHDCRRGSDVSFTYTFSKDVILCGPVQLLMPLSVSGSEDCDVFIRCGKISTKGNMCSQLVVPFQKFYQSSVIRFAHRLGINQVKVLFYEGPKGQVRISHRETDPKLSCPGFPISRLDKRSPVRASEVAQVQLPLTPIGMRFAAGEKLEVRISLSDDSVMPPVDQASLTVEGLEDYNKDAVLTCHSGPETGGGYIILPVLETAGSSTRT</sequence>
<dbReference type="Gene3D" id="1.10.3020.20">
    <property type="match status" value="1"/>
</dbReference>
<dbReference type="InterPro" id="IPR050585">
    <property type="entry name" value="Xaa-Pro_dipeptidyl-ppase/CocE"/>
</dbReference>
<dbReference type="Pfam" id="PF08530">
    <property type="entry name" value="PepX_C"/>
    <property type="match status" value="1"/>
</dbReference>
<dbReference type="SUPFAM" id="SSF53474">
    <property type="entry name" value="alpha/beta-Hydrolases"/>
    <property type="match status" value="1"/>
</dbReference>
<keyword evidence="4" id="KW-1185">Reference proteome</keyword>
<accession>A0ABR0SRG7</accession>
<dbReference type="Gene3D" id="3.40.50.1820">
    <property type="entry name" value="alpha/beta hydrolase"/>
    <property type="match status" value="1"/>
</dbReference>
<evidence type="ECO:0000259" key="2">
    <source>
        <dbReference type="SMART" id="SM00939"/>
    </source>
</evidence>
<feature type="domain" description="Xaa-Pro dipeptidyl-peptidase C-terminal" evidence="2">
    <location>
        <begin position="332"/>
        <end position="571"/>
    </location>
</feature>
<dbReference type="Pfam" id="PF02129">
    <property type="entry name" value="Peptidase_S15"/>
    <property type="match status" value="1"/>
</dbReference>
<dbReference type="InterPro" id="IPR013736">
    <property type="entry name" value="Xaa-Pro_dipept_C"/>
</dbReference>
<evidence type="ECO:0000313" key="3">
    <source>
        <dbReference type="EMBL" id="KAK5994366.1"/>
    </source>
</evidence>
<reference evidence="3 4" key="1">
    <citation type="submission" date="2024-01" db="EMBL/GenBank/DDBJ databases">
        <title>Complete genome of Cladobotryum mycophilum ATHUM6906.</title>
        <authorList>
            <person name="Christinaki A.C."/>
            <person name="Myridakis A.I."/>
            <person name="Kouvelis V.N."/>
        </authorList>
    </citation>
    <scope>NUCLEOTIDE SEQUENCE [LARGE SCALE GENOMIC DNA]</scope>
    <source>
        <strain evidence="3 4">ATHUM6906</strain>
    </source>
</reference>
<dbReference type="InterPro" id="IPR008979">
    <property type="entry name" value="Galactose-bd-like_sf"/>
</dbReference>
<keyword evidence="1" id="KW-0378">Hydrolase</keyword>
<name>A0ABR0SRG7_9HYPO</name>
<dbReference type="InterPro" id="IPR029058">
    <property type="entry name" value="AB_hydrolase_fold"/>
</dbReference>